<dbReference type="SMART" id="SM00637">
    <property type="entry name" value="CBD_II"/>
    <property type="match status" value="2"/>
</dbReference>
<evidence type="ECO:0000256" key="11">
    <source>
        <dbReference type="SAM" id="MobiDB-lite"/>
    </source>
</evidence>
<feature type="compositionally biased region" description="Low complexity" evidence="11">
    <location>
        <begin position="8"/>
        <end position="35"/>
    </location>
</feature>
<dbReference type="Pfam" id="PF00553">
    <property type="entry name" value="CBM_2"/>
    <property type="match status" value="2"/>
</dbReference>
<feature type="region of interest" description="Disordered" evidence="11">
    <location>
        <begin position="1"/>
        <end position="230"/>
    </location>
</feature>
<dbReference type="GO" id="GO:0030247">
    <property type="term" value="F:polysaccharide binding"/>
    <property type="evidence" value="ECO:0007669"/>
    <property type="project" value="UniProtKB-UniRule"/>
</dbReference>
<proteinExistence type="predicted"/>
<dbReference type="PANTHER" id="PTHR35923:SF2">
    <property type="entry name" value="ENDOGLUCANASE"/>
    <property type="match status" value="1"/>
</dbReference>
<keyword evidence="5" id="KW-0378">Hydrolase</keyword>
<keyword evidence="6" id="KW-0106">Calcium</keyword>
<feature type="compositionally biased region" description="Basic and acidic residues" evidence="11">
    <location>
        <begin position="36"/>
        <end position="57"/>
    </location>
</feature>
<evidence type="ECO:0000256" key="2">
    <source>
        <dbReference type="ARBA" id="ARBA00012601"/>
    </source>
</evidence>
<dbReference type="PANTHER" id="PTHR35923">
    <property type="entry name" value="MAJOR EXTRACELLULAR ENDOGLUCANASE"/>
    <property type="match status" value="1"/>
</dbReference>
<evidence type="ECO:0000259" key="13">
    <source>
        <dbReference type="PROSITE" id="PS51910"/>
    </source>
</evidence>
<feature type="compositionally biased region" description="Low complexity" evidence="11">
    <location>
        <begin position="193"/>
        <end position="207"/>
    </location>
</feature>
<dbReference type="CDD" id="cd06543">
    <property type="entry name" value="GH18_PF-ChiA-like"/>
    <property type="match status" value="1"/>
</dbReference>
<dbReference type="PROSITE" id="PS51910">
    <property type="entry name" value="GH18_2"/>
    <property type="match status" value="1"/>
</dbReference>
<dbReference type="Gene3D" id="2.60.40.2030">
    <property type="match status" value="6"/>
</dbReference>
<dbReference type="InterPro" id="IPR003644">
    <property type="entry name" value="Calx_beta"/>
</dbReference>
<dbReference type="RefSeq" id="WP_237166596.1">
    <property type="nucleotide sequence ID" value="NZ_BLLB01000002.1"/>
</dbReference>
<keyword evidence="3" id="KW-0732">Signal</keyword>
<evidence type="ECO:0000256" key="8">
    <source>
        <dbReference type="ARBA" id="ARBA00023277"/>
    </source>
</evidence>
<evidence type="ECO:0000259" key="12">
    <source>
        <dbReference type="PROSITE" id="PS51173"/>
    </source>
</evidence>
<keyword evidence="4" id="KW-0677">Repeat</keyword>
<dbReference type="InterPro" id="IPR017853">
    <property type="entry name" value="GH"/>
</dbReference>
<dbReference type="PROSITE" id="PS00659">
    <property type="entry name" value="GLYCOSYL_HYDROL_F5"/>
    <property type="match status" value="1"/>
</dbReference>
<feature type="domain" description="GH18" evidence="13">
    <location>
        <begin position="983"/>
        <end position="1274"/>
    </location>
</feature>
<keyword evidence="9" id="KW-0326">Glycosidase</keyword>
<evidence type="ECO:0000256" key="5">
    <source>
        <dbReference type="ARBA" id="ARBA00022801"/>
    </source>
</evidence>
<feature type="domain" description="CBM2" evidence="12">
    <location>
        <begin position="1635"/>
        <end position="1743"/>
    </location>
</feature>
<evidence type="ECO:0000256" key="10">
    <source>
        <dbReference type="ARBA" id="ARBA00023326"/>
    </source>
</evidence>
<feature type="compositionally biased region" description="Acidic residues" evidence="11">
    <location>
        <begin position="58"/>
        <end position="139"/>
    </location>
</feature>
<organism evidence="14 15">
    <name type="scientific">Mycolicibacterium hippocampi</name>
    <dbReference type="NCBI Taxonomy" id="659824"/>
    <lineage>
        <taxon>Bacteria</taxon>
        <taxon>Bacillati</taxon>
        <taxon>Actinomycetota</taxon>
        <taxon>Actinomycetes</taxon>
        <taxon>Mycobacteriales</taxon>
        <taxon>Mycobacteriaceae</taxon>
        <taxon>Mycolicibacterium</taxon>
    </lineage>
</organism>
<dbReference type="InterPro" id="IPR001547">
    <property type="entry name" value="Glyco_hydro_5"/>
</dbReference>
<protein>
    <recommendedName>
        <fullName evidence="2">cellulase</fullName>
        <ecNumber evidence="2">3.2.1.4</ecNumber>
    </recommendedName>
</protein>
<keyword evidence="7" id="KW-0136">Cellulose degradation</keyword>
<dbReference type="GO" id="GO:0008810">
    <property type="term" value="F:cellulase activity"/>
    <property type="evidence" value="ECO:0007669"/>
    <property type="project" value="UniProtKB-EC"/>
</dbReference>
<evidence type="ECO:0000256" key="7">
    <source>
        <dbReference type="ARBA" id="ARBA00023001"/>
    </source>
</evidence>
<comment type="catalytic activity">
    <reaction evidence="1">
        <text>Endohydrolysis of (1-&gt;4)-beta-D-glucosidic linkages in cellulose, lichenin and cereal beta-D-glucans.</text>
        <dbReference type="EC" id="3.2.1.4"/>
    </reaction>
</comment>
<evidence type="ECO:0000256" key="9">
    <source>
        <dbReference type="ARBA" id="ARBA00023295"/>
    </source>
</evidence>
<evidence type="ECO:0000256" key="1">
    <source>
        <dbReference type="ARBA" id="ARBA00000966"/>
    </source>
</evidence>
<comment type="caution">
    <text evidence="14">The sequence shown here is derived from an EMBL/GenBank/DDBJ whole genome shotgun (WGS) entry which is preliminary data.</text>
</comment>
<dbReference type="Gene3D" id="2.60.40.290">
    <property type="match status" value="2"/>
</dbReference>
<reference evidence="14 15" key="1">
    <citation type="journal article" date="2019" name="Emerg. Microbes Infect.">
        <title>Comprehensive subspecies identification of 175 nontuberculous mycobacteria species based on 7547 genomic profiles.</title>
        <authorList>
            <person name="Matsumoto Y."/>
            <person name="Kinjo T."/>
            <person name="Motooka D."/>
            <person name="Nabeya D."/>
            <person name="Jung N."/>
            <person name="Uechi K."/>
            <person name="Horii T."/>
            <person name="Iida T."/>
            <person name="Fujita J."/>
            <person name="Nakamura S."/>
        </authorList>
    </citation>
    <scope>NUCLEOTIDE SEQUENCE [LARGE SCALE GENOMIC DNA]</scope>
    <source>
        <strain evidence="14 15">JCM 30996</strain>
    </source>
</reference>
<dbReference type="EMBL" id="BLLB01000002">
    <property type="protein sequence ID" value="GFH03806.1"/>
    <property type="molecule type" value="Genomic_DNA"/>
</dbReference>
<dbReference type="Pfam" id="PF17963">
    <property type="entry name" value="Big_9"/>
    <property type="match status" value="1"/>
</dbReference>
<evidence type="ECO:0000313" key="15">
    <source>
        <dbReference type="Proteomes" id="UP000465304"/>
    </source>
</evidence>
<dbReference type="InterPro" id="IPR038081">
    <property type="entry name" value="CalX-like_sf"/>
</dbReference>
<accession>A0A7I9ZSW2</accession>
<dbReference type="InterPro" id="IPR012291">
    <property type="entry name" value="CBM2_carb-bd_dom_sf"/>
</dbReference>
<dbReference type="InterPro" id="IPR001223">
    <property type="entry name" value="Glyco_hydro18_cat"/>
</dbReference>
<keyword evidence="10" id="KW-0624">Polysaccharide degradation</keyword>
<dbReference type="Gene3D" id="3.20.20.80">
    <property type="entry name" value="Glycosidases"/>
    <property type="match status" value="2"/>
</dbReference>
<name>A0A7I9ZSW2_9MYCO</name>
<dbReference type="Pfam" id="PF00150">
    <property type="entry name" value="Cellulase"/>
    <property type="match status" value="1"/>
</dbReference>
<evidence type="ECO:0000313" key="14">
    <source>
        <dbReference type="EMBL" id="GFH03806.1"/>
    </source>
</evidence>
<dbReference type="EC" id="3.2.1.4" evidence="2"/>
<dbReference type="GO" id="GO:0007154">
    <property type="term" value="P:cell communication"/>
    <property type="evidence" value="ECO:0007669"/>
    <property type="project" value="InterPro"/>
</dbReference>
<gene>
    <name evidence="14" type="ORF">MHIP_42890</name>
</gene>
<feature type="domain" description="CBM2" evidence="12">
    <location>
        <begin position="1409"/>
        <end position="1517"/>
    </location>
</feature>
<keyword evidence="15" id="KW-1185">Reference proteome</keyword>
<evidence type="ECO:0000256" key="3">
    <source>
        <dbReference type="ARBA" id="ARBA00022729"/>
    </source>
</evidence>
<dbReference type="SMART" id="SM00237">
    <property type="entry name" value="Calx_beta"/>
    <property type="match status" value="6"/>
</dbReference>
<dbReference type="PROSITE" id="PS51173">
    <property type="entry name" value="CBM2"/>
    <property type="match status" value="2"/>
</dbReference>
<dbReference type="SUPFAM" id="SSF51445">
    <property type="entry name" value="(Trans)glycosidases"/>
    <property type="match status" value="2"/>
</dbReference>
<dbReference type="Proteomes" id="UP000465304">
    <property type="component" value="Unassembled WGS sequence"/>
</dbReference>
<dbReference type="GO" id="GO:0016020">
    <property type="term" value="C:membrane"/>
    <property type="evidence" value="ECO:0007669"/>
    <property type="project" value="InterPro"/>
</dbReference>
<keyword evidence="8" id="KW-0119">Carbohydrate metabolism</keyword>
<evidence type="ECO:0000256" key="6">
    <source>
        <dbReference type="ARBA" id="ARBA00022837"/>
    </source>
</evidence>
<dbReference type="GO" id="GO:0030245">
    <property type="term" value="P:cellulose catabolic process"/>
    <property type="evidence" value="ECO:0007669"/>
    <property type="project" value="UniProtKB-KW"/>
</dbReference>
<dbReference type="InterPro" id="IPR008965">
    <property type="entry name" value="CBM2/CBM3_carb-bd_dom_sf"/>
</dbReference>
<dbReference type="SUPFAM" id="SSF141072">
    <property type="entry name" value="CalX-like"/>
    <property type="match status" value="6"/>
</dbReference>
<dbReference type="SUPFAM" id="SSF49384">
    <property type="entry name" value="Carbohydrate-binding domain"/>
    <property type="match status" value="2"/>
</dbReference>
<evidence type="ECO:0000256" key="4">
    <source>
        <dbReference type="ARBA" id="ARBA00022737"/>
    </source>
</evidence>
<dbReference type="Pfam" id="PF03160">
    <property type="entry name" value="Calx-beta"/>
    <property type="match status" value="6"/>
</dbReference>
<dbReference type="InterPro" id="IPR001919">
    <property type="entry name" value="CBD2"/>
</dbReference>
<dbReference type="Pfam" id="PF00704">
    <property type="entry name" value="Glyco_hydro_18"/>
    <property type="match status" value="1"/>
</dbReference>
<sequence length="2341" mass="241837">MALGVGLAAPAVAAADQADDTSASESSADTTATGTDTRDRPTRDTGTRDTDTERADSSDDPAPDDADDVIDLADDVAEDDLADDTVDDGTVDDDTEYDDTEYDESGSGEDPDTDVDLSDSEDLGAADEGAPAEDTDAPETEPAPADADRAAGSRSDNNPISATDPVEIDPVGIDPVDSSDEAPASSRQSAWQSSVTDTDTTATQSDTGAKSSAAVADSPPPIAPSEAAPRAATVQTGLGGIVSKFLAVLGIGPAASNSGTPLPSFEFVTAVFGAIRREMDRLFSNDGPTAALVLSGQTDTGTITGALNASDPEGDPLTYTVVEAPSRGSVAVDSAGNFTYTADPDLVSAGGTDSFVIQVRDVGIHLISTSPTRTRVPVTVTLTPAEASATTEQRIAPATDSPTFFATAAAGTATTTGTLYHVTTTGPDIVGFDPTRDKLDLGDVSVHNFIVVDTAEGVGFRNPWSGETAIVQGVSLGQLTVDSFAPIINDHLRQDLSGALAWEQGITAQPGTVYARSHEIGQIDRVAFDPATDVVDFRHYGTREQLYMVDSPEGVVISNAGTGQALILQGVTTDELTARHFVFHNAQVREDRLHLQLGIGTVPDSQVLPQGVPVAGTDNWPTTAGNGTPPSGETGTTTTISWDYGTSTALDFDPSVDKLDFGWFKAHEFDVTELDGSTRIAIVNNNQSYTLVGVALGELKTSNIIALDESASTKWRNLIYNAVPPVSSPSLSINDASAFEGDVNTRSLAFTISLSQASTETVTVSYSTSNGTAFAGADFTPTVGTLTFAPGETSKTVEVALLGDTMVELDERFTLNLSSAVNATIADGTGTGTIVNDDVDTTPTTPPAVSIADLAVAEGNGEHSHFMFVVSLDKASTETVTVQYATSDGTATAGSDYAATSGTITFAPGVTSQLLHVDVLPDTTAEADETFTVTLSNPSGATIADGAAAGTIVDDDGAVGPGPGLNSGNPGDELWGEAYFAPYVDMAGWPVPDLLAIAEERGTSLLTLGFLQATPDGKLAWAGLPVLAPDSDFEQAQAINQSIAALQAAGGDVMISLGGASGTSLAQWYASRGRGAQELADAYVDVVDTYSLNRIDFDIEGAAVADPASIALRSQALELLQQARPDLEIWYTLPVLPSGLTADGLSVVRSAVSAGVKLDGVNVMAMDYGESAAPTSGPNAKTMGAYAIDAAQATYAQLSSLYGEYGQQFGWNQLGVTPMIGVNDVTTEVFTVADAQALEDFARSTGLGMLSMWSVARDNPGSLGQATPSASGLDVPAGSFGNVFNDYGTANVVSGPPPAVSIADLTITEGDGEHAHFMFVVTLDKAGTETVTVSYATSNGSALAGSDYVATSGTIEFAPGVTSRTVHVDVLGDTAAEGTETFVVTLSSPTGATIADGTAVGTITDDDAVTPTPGTGSVTYVVRDNWGSGFVADVAITAGPAGFDSWTVEFDSPAQISNIWNAEIVSHVGTRYVVRNASWNAKVGAGETVQFGFQASPGGATATATGFAVNGVPTGGQNPTPVLPKVSVADATVAESDSGTKNLTFVVTLDKAATSPVSIAYATANGTATAGSDFTATSGVLTFAAGVVSQQVGVVIAGDTAVEADETFTLTLSNPNGVTIADGSAVGTITNDDVAIPTPGNSSASFVVNDDWGSGFTAAVTVTAGPSGLDGWTVEFDSPAQISNIWNAKVVSRVGNHYVIRNESYNAKVAAGQTVSFGFQASPGGGSATATNFVVNGQPAGGAQPTLSVADAQAVESDGGTSDMTFLVTLSQASTSPVTVGYTTANGTATAGADYTATSGVLTFAPGVLAQQVRIAVVGDTAVEADETFTLTLSNPSGATVADGSALGTIINDDVADPANLTLSISDASVVEPEPGTGVAPGWFSTSGNQIVDSAGNPVQIAGINWFGMESDIFTPHGLWTRNYQDMMDQMVELDFNTIRLPYSSEMLHTTTAPSGIDFNKNPDLVGLSALQIMDKIVDYAGEIGMRVILDHHRSSAGAGASENGLWYNGQYTDAQWVADWQFLAQRYGDDPTVIGADLHNEPHNGTWGGGGVNDWAAAAERAGNAILDVNPNWLMFVEGVAVYEGQSYWWGGNLMGVKDRPIVLDVPNRVVYSPHDYPNSVYNQPWFQTANFGEALPDKFEQMWGYIYEQNIAPIYLGEFGTRLTDPKDVIWYEAITSYLSGDFDNNGTIDIPEGTQDLSWTFWSWNPNSTDTGGILADDWNTVNENKMAYLESIQFDFDEAAAGVLVHFVVTLAEPSAGSVTVQYATSDGTATAGSDYAGASGVLTFAPGETSKTISVVVFGDTVLEGDEGFLVTLSNPSGAAITDETGAGTIVDRTEV</sequence>
<dbReference type="InterPro" id="IPR018087">
    <property type="entry name" value="Glyco_hydro_5_CS"/>
</dbReference>